<dbReference type="InterPro" id="IPR056884">
    <property type="entry name" value="NPHP3-like_N"/>
</dbReference>
<feature type="region of interest" description="Disordered" evidence="2">
    <location>
        <begin position="989"/>
        <end position="1022"/>
    </location>
</feature>
<accession>A0A9P4N442</accession>
<evidence type="ECO:0008006" key="7">
    <source>
        <dbReference type="Google" id="ProtNLM"/>
    </source>
</evidence>
<feature type="compositionally biased region" description="Acidic residues" evidence="2">
    <location>
        <begin position="1010"/>
        <end position="1020"/>
    </location>
</feature>
<dbReference type="InterPro" id="IPR027417">
    <property type="entry name" value="P-loop_NTPase"/>
</dbReference>
<feature type="domain" description="DUF7708" evidence="3">
    <location>
        <begin position="82"/>
        <end position="219"/>
    </location>
</feature>
<name>A0A9P4N442_9PLEO</name>
<dbReference type="Pfam" id="PF24809">
    <property type="entry name" value="DUF7708"/>
    <property type="match status" value="1"/>
</dbReference>
<evidence type="ECO:0000256" key="2">
    <source>
        <dbReference type="SAM" id="MobiDB-lite"/>
    </source>
</evidence>
<dbReference type="OrthoDB" id="7464126at2759"/>
<dbReference type="EMBL" id="ML986617">
    <property type="protein sequence ID" value="KAF2264298.1"/>
    <property type="molecule type" value="Genomic_DNA"/>
</dbReference>
<dbReference type="Pfam" id="PF24883">
    <property type="entry name" value="NPHP3_N"/>
    <property type="match status" value="1"/>
</dbReference>
<evidence type="ECO:0000259" key="4">
    <source>
        <dbReference type="Pfam" id="PF24883"/>
    </source>
</evidence>
<reference evidence="6" key="1">
    <citation type="journal article" date="2020" name="Stud. Mycol.">
        <title>101 Dothideomycetes genomes: A test case for predicting lifestyles and emergence of pathogens.</title>
        <authorList>
            <person name="Haridas S."/>
            <person name="Albert R."/>
            <person name="Binder M."/>
            <person name="Bloem J."/>
            <person name="LaButti K."/>
            <person name="Salamov A."/>
            <person name="Andreopoulos B."/>
            <person name="Baker S."/>
            <person name="Barry K."/>
            <person name="Bills G."/>
            <person name="Bluhm B."/>
            <person name="Cannon C."/>
            <person name="Castanera R."/>
            <person name="Culley D."/>
            <person name="Daum C."/>
            <person name="Ezra D."/>
            <person name="Gonzalez J."/>
            <person name="Henrissat B."/>
            <person name="Kuo A."/>
            <person name="Liang C."/>
            <person name="Lipzen A."/>
            <person name="Lutzoni F."/>
            <person name="Magnuson J."/>
            <person name="Mondo S."/>
            <person name="Nolan M."/>
            <person name="Ohm R."/>
            <person name="Pangilinan J."/>
            <person name="Park H.-J."/>
            <person name="Ramirez L."/>
            <person name="Alfaro M."/>
            <person name="Sun H."/>
            <person name="Tritt A."/>
            <person name="Yoshinaga Y."/>
            <person name="Zwiers L.-H."/>
            <person name="Turgeon B."/>
            <person name="Goodwin S."/>
            <person name="Spatafora J."/>
            <person name="Crous P."/>
            <person name="Grigoriev I."/>
        </authorList>
    </citation>
    <scope>NUCLEOTIDE SEQUENCE [LARGE SCALE GENOMIC DNA]</scope>
    <source>
        <strain evidence="6">CBS 304.66</strain>
    </source>
</reference>
<evidence type="ECO:0000313" key="5">
    <source>
        <dbReference type="EMBL" id="KAF2264298.1"/>
    </source>
</evidence>
<evidence type="ECO:0000259" key="3">
    <source>
        <dbReference type="Pfam" id="PF24809"/>
    </source>
</evidence>
<proteinExistence type="predicted"/>
<keyword evidence="1" id="KW-0677">Repeat</keyword>
<dbReference type="Gene3D" id="3.40.50.300">
    <property type="entry name" value="P-loop containing nucleotide triphosphate hydrolases"/>
    <property type="match status" value="1"/>
</dbReference>
<gene>
    <name evidence="5" type="ORF">CC78DRAFT_533359</name>
</gene>
<keyword evidence="6" id="KW-1185">Reference proteome</keyword>
<protein>
    <recommendedName>
        <fullName evidence="7">NACHT domain-containing protein</fullName>
    </recommendedName>
</protein>
<feature type="domain" description="Nephrocystin 3-like N-terminal" evidence="4">
    <location>
        <begin position="275"/>
        <end position="448"/>
    </location>
</feature>
<evidence type="ECO:0000313" key="6">
    <source>
        <dbReference type="Proteomes" id="UP000800093"/>
    </source>
</evidence>
<organism evidence="5 6">
    <name type="scientific">Lojkania enalia</name>
    <dbReference type="NCBI Taxonomy" id="147567"/>
    <lineage>
        <taxon>Eukaryota</taxon>
        <taxon>Fungi</taxon>
        <taxon>Dikarya</taxon>
        <taxon>Ascomycota</taxon>
        <taxon>Pezizomycotina</taxon>
        <taxon>Dothideomycetes</taxon>
        <taxon>Pleosporomycetidae</taxon>
        <taxon>Pleosporales</taxon>
        <taxon>Pleosporales incertae sedis</taxon>
        <taxon>Lojkania</taxon>
    </lineage>
</organism>
<dbReference type="InterPro" id="IPR056125">
    <property type="entry name" value="DUF7708"/>
</dbReference>
<dbReference type="PANTHER" id="PTHR10039:SF14">
    <property type="entry name" value="NACHT DOMAIN-CONTAINING PROTEIN"/>
    <property type="match status" value="1"/>
</dbReference>
<comment type="caution">
    <text evidence="5">The sequence shown here is derived from an EMBL/GenBank/DDBJ whole genome shotgun (WGS) entry which is preliminary data.</text>
</comment>
<sequence length="1329" mass="152096">MAPNAFTVALERFISNIEHEEDKKSQFYKEVLVHLHDKTIGKTLAEESNRSAAQLQMFIQQLESKQRQSSKTLKVTDRLRPLVSGLSQYTASCDVIVQAAPSAAVLLYGGARVVLQLAEKFFSCFDTIISMLERIGDLLQCYQGWSNAYKDSFEFQERLVKTYKNIIYFWLEASKFYNKKPYKTFFKGFLKPLDAEWQKCRQALEDDARAVQMLAQVTEAKMSRQQETEKAERQQSKAEIAKRKEIVEWIRGCEDEDSLDVREDIEDLIEKRHKDTCNWIFRHPDMEDWLNAKDSRAIWYTAGPGAGKTVMSSAVTRHIQSVQDSEGKPYKTAVFLCSFNDISRRKAITVFRSLALQLLRPKDRIPDKVHELFEDDLDNNRSRLSDDRLRTATEVVGSLLKTHARIHVIIDGLDECENKEKLLEALSRLFRILSTKTYNTIKFFFTSRDEPDIRYMMRENGVKEITASEKALMQDVRAYLAPRMHCDKCTEHWLLKSEGNFMWMSLMLPIIMGEITTCEGEIGEKIDEFPKGLTGCYARSLSRLSRQPESSQELARKIFTMVVGAVQPLRLSELRHAIAATKALVDYTPQWLPKADVIERLCCNLIVFDRRGKGHDVDPYLKVAHKSIQDFFQEDPDTLELTDNKVRKYFVLASEANLMLGQSSLSYLRYLRYNQPRDVDTILDDDNHSFLKHAATFWHRYLSAAPHSKDLHDQVVDFARSEAFWTCIAVQSRVAPHLFGWYMKTKSGGFKLITTGLKEERDEDSVNFSIPLPEWLDFEQYGQAGARVVEALHSFVSEWHAVLNSQPFNGDQCTMGHEWTKYMQGKAAWESDRVKCFILSQEEGSSKTSPLSYVGINVDSGNLVGTVLEYEESTGRYLTRKLPISAASPYAPSSWTAEPATPFLATHSTNSFILTKLSDLENEYWLIESQRLCVQHHRVRPGLGIETFTPPEKINGKWHLLHGDPDEMNDELDSDQDIAAFHYAEDRPVTADNVSTQESGYGSIDHDSEIESEPEEDDDREPVSNYATLIIRNGQKPAWRLWKSAIPKLEAPYAFHPTEPLAAWSPSAHECFIWNVASGKEEHLILPEPADIEFSSVFAARKEFHFSESGDSIHYLLCAASETEHGIRYSISLSSFLFPSALNAESVFERTHPTANVTYECTGSVQHPLVITLWASDCVYIVLPRLSCKPKIIRMCLTANPDPTSSPMAARVQTLREPIFFPYSTPYRNPRLNLFPKGLSKESLLLILDAEFSQNQVLRKPPAVYIWNIDSEKDWRAWDKGVDAQTREVMDYECTYAMLRGTFVTGENRFEVPVRSGLDWRRKAFLSCA</sequence>
<dbReference type="Proteomes" id="UP000800093">
    <property type="component" value="Unassembled WGS sequence"/>
</dbReference>
<evidence type="ECO:0000256" key="1">
    <source>
        <dbReference type="ARBA" id="ARBA00022737"/>
    </source>
</evidence>
<dbReference type="PANTHER" id="PTHR10039">
    <property type="entry name" value="AMELOGENIN"/>
    <property type="match status" value="1"/>
</dbReference>